<organism evidence="1">
    <name type="scientific">marine metagenome</name>
    <dbReference type="NCBI Taxonomy" id="408172"/>
    <lineage>
        <taxon>unclassified sequences</taxon>
        <taxon>metagenomes</taxon>
        <taxon>ecological metagenomes</taxon>
    </lineage>
</organism>
<name>A0A382LLC8_9ZZZZ</name>
<feature type="non-terminal residue" evidence="1">
    <location>
        <position position="1"/>
    </location>
</feature>
<dbReference type="EMBL" id="UINC01086974">
    <property type="protein sequence ID" value="SVC35912.1"/>
    <property type="molecule type" value="Genomic_DNA"/>
</dbReference>
<gene>
    <name evidence="1" type="ORF">METZ01_LOCUS288766</name>
</gene>
<reference evidence="1" key="1">
    <citation type="submission" date="2018-05" db="EMBL/GenBank/DDBJ databases">
        <authorList>
            <person name="Lanie J.A."/>
            <person name="Ng W.-L."/>
            <person name="Kazmierczak K.M."/>
            <person name="Andrzejewski T.M."/>
            <person name="Davidsen T.M."/>
            <person name="Wayne K.J."/>
            <person name="Tettelin H."/>
            <person name="Glass J.I."/>
            <person name="Rusch D."/>
            <person name="Podicherti R."/>
            <person name="Tsui H.-C.T."/>
            <person name="Winkler M.E."/>
        </authorList>
    </citation>
    <scope>NUCLEOTIDE SEQUENCE</scope>
</reference>
<evidence type="ECO:0000313" key="1">
    <source>
        <dbReference type="EMBL" id="SVC35912.1"/>
    </source>
</evidence>
<protein>
    <submittedName>
        <fullName evidence="1">Uncharacterized protein</fullName>
    </submittedName>
</protein>
<accession>A0A382LLC8</accession>
<dbReference type="AlphaFoldDB" id="A0A382LLC8"/>
<sequence>GVVIFAGNYYNIHMETSAKTAA</sequence>
<proteinExistence type="predicted"/>